<reference evidence="2" key="1">
    <citation type="submission" date="2020-07" db="EMBL/GenBank/DDBJ databases">
        <title>The High-quality genome of the commercially important snow crab, Chionoecetes opilio.</title>
        <authorList>
            <person name="Jeong J.-H."/>
            <person name="Ryu S."/>
        </authorList>
    </citation>
    <scope>NUCLEOTIDE SEQUENCE</scope>
    <source>
        <strain evidence="2">MADBK_172401_WGS</strain>
        <tissue evidence="2">Digestive gland</tissue>
    </source>
</reference>
<evidence type="ECO:0000313" key="3">
    <source>
        <dbReference type="Proteomes" id="UP000770661"/>
    </source>
</evidence>
<accession>A0A8J5D697</accession>
<proteinExistence type="predicted"/>
<protein>
    <submittedName>
        <fullName evidence="2">Uncharacterized protein</fullName>
    </submittedName>
</protein>
<keyword evidence="3" id="KW-1185">Reference proteome</keyword>
<feature type="region of interest" description="Disordered" evidence="1">
    <location>
        <begin position="140"/>
        <end position="159"/>
    </location>
</feature>
<feature type="region of interest" description="Disordered" evidence="1">
    <location>
        <begin position="1"/>
        <end position="115"/>
    </location>
</feature>
<evidence type="ECO:0000256" key="1">
    <source>
        <dbReference type="SAM" id="MobiDB-lite"/>
    </source>
</evidence>
<organism evidence="2 3">
    <name type="scientific">Chionoecetes opilio</name>
    <name type="common">Atlantic snow crab</name>
    <name type="synonym">Cancer opilio</name>
    <dbReference type="NCBI Taxonomy" id="41210"/>
    <lineage>
        <taxon>Eukaryota</taxon>
        <taxon>Metazoa</taxon>
        <taxon>Ecdysozoa</taxon>
        <taxon>Arthropoda</taxon>
        <taxon>Crustacea</taxon>
        <taxon>Multicrustacea</taxon>
        <taxon>Malacostraca</taxon>
        <taxon>Eumalacostraca</taxon>
        <taxon>Eucarida</taxon>
        <taxon>Decapoda</taxon>
        <taxon>Pleocyemata</taxon>
        <taxon>Brachyura</taxon>
        <taxon>Eubrachyura</taxon>
        <taxon>Majoidea</taxon>
        <taxon>Majidae</taxon>
        <taxon>Chionoecetes</taxon>
    </lineage>
</organism>
<sequence>MGGPPLDQDSVVKRFPGKRAHIPHEDPKPSTTSSTEDDLVPSWKGGMIGAGGGIPSKKSERGYASVQPSLFTPRKPPQPIKKRELPPAVGWQGNLRSQDPKVPGPRANDNAGRKGLKRSSFVFPLLARVEEGGAGDRAAYNDLNPVKDPHHFPEIKAMGRRPPPILPHLWYPARSRGASLFSERISRRRRRKF</sequence>
<dbReference type="EMBL" id="JACEEZ010000068">
    <property type="protein sequence ID" value="KAG0730560.1"/>
    <property type="molecule type" value="Genomic_DNA"/>
</dbReference>
<evidence type="ECO:0000313" key="2">
    <source>
        <dbReference type="EMBL" id="KAG0730560.1"/>
    </source>
</evidence>
<dbReference type="AlphaFoldDB" id="A0A8J5D697"/>
<comment type="caution">
    <text evidence="2">The sequence shown here is derived from an EMBL/GenBank/DDBJ whole genome shotgun (WGS) entry which is preliminary data.</text>
</comment>
<gene>
    <name evidence="2" type="ORF">GWK47_027985</name>
</gene>
<feature type="compositionally biased region" description="Basic and acidic residues" evidence="1">
    <location>
        <begin position="145"/>
        <end position="154"/>
    </location>
</feature>
<name>A0A8J5D697_CHIOP</name>
<dbReference type="Proteomes" id="UP000770661">
    <property type="component" value="Unassembled WGS sequence"/>
</dbReference>